<dbReference type="EC" id="3.4.21.105" evidence="4"/>
<feature type="domain" description="Peptidase S54 rhomboid" evidence="12">
    <location>
        <begin position="134"/>
        <end position="279"/>
    </location>
</feature>
<keyword evidence="9 11" id="KW-1133">Transmembrane helix</keyword>
<evidence type="ECO:0000256" key="8">
    <source>
        <dbReference type="ARBA" id="ARBA00022825"/>
    </source>
</evidence>
<dbReference type="EMBL" id="CAJNOI010001396">
    <property type="protein sequence ID" value="CAF1410041.1"/>
    <property type="molecule type" value="Genomic_DNA"/>
</dbReference>
<dbReference type="Gene3D" id="1.20.1540.10">
    <property type="entry name" value="Rhomboid-like"/>
    <property type="match status" value="1"/>
</dbReference>
<proteinExistence type="inferred from homology"/>
<comment type="catalytic activity">
    <reaction evidence="1 11">
        <text>Cleaves type-1 transmembrane domains using a catalytic dyad composed of serine and histidine that are contributed by different transmembrane domains.</text>
        <dbReference type="EC" id="3.4.21.105"/>
    </reaction>
</comment>
<dbReference type="AlphaFoldDB" id="A0A816C4F7"/>
<dbReference type="InterPro" id="IPR002610">
    <property type="entry name" value="Peptidase_S54_rhomboid-like"/>
</dbReference>
<dbReference type="InterPro" id="IPR022764">
    <property type="entry name" value="Peptidase_S54_rhomboid_dom"/>
</dbReference>
<evidence type="ECO:0000313" key="15">
    <source>
        <dbReference type="Proteomes" id="UP000663832"/>
    </source>
</evidence>
<comment type="caution">
    <text evidence="11">Lacks conserved residue(s) required for the propagation of feature annotation.</text>
</comment>
<dbReference type="Pfam" id="PF01694">
    <property type="entry name" value="Rhomboid"/>
    <property type="match status" value="1"/>
</dbReference>
<dbReference type="OrthoDB" id="418595at2759"/>
<evidence type="ECO:0000256" key="11">
    <source>
        <dbReference type="RuleBase" id="RU362115"/>
    </source>
</evidence>
<protein>
    <recommendedName>
        <fullName evidence="4">rhomboid protease</fullName>
        <ecNumber evidence="4">3.4.21.105</ecNumber>
    </recommendedName>
</protein>
<evidence type="ECO:0000256" key="3">
    <source>
        <dbReference type="ARBA" id="ARBA00009045"/>
    </source>
</evidence>
<evidence type="ECO:0000256" key="5">
    <source>
        <dbReference type="ARBA" id="ARBA00022670"/>
    </source>
</evidence>
<dbReference type="Proteomes" id="UP000663832">
    <property type="component" value="Unassembled WGS sequence"/>
</dbReference>
<evidence type="ECO:0000256" key="6">
    <source>
        <dbReference type="ARBA" id="ARBA00022692"/>
    </source>
</evidence>
<name>A0A816C4F7_9BILA</name>
<keyword evidence="6 11" id="KW-0812">Transmembrane</keyword>
<sequence length="334" mass="39360">MNNYDNIDLEMEESLSVRVEEPIPRKKNTVYLWLRRIFTLDDELNEKHYYPIFIIFVSVLHISIHLLRYISSRSKDPSLSRLLYDVGKRYLPCMRPASDDIRLRKVPCGLLYRNITCNYDDILRKKCFSFMYPHQLWRMITSNLLHVDWSHLKNNVSLELLYGIPLERKYGSIRIVIIYWLCTLSASLAFTMLRRIAIGIGASGAVYGLQFFFIMERLMAIKTNTDQRRRLFIVIQLLLLAVVPKRIAIFTIGYRKVSIGHAAHFGGGLMGFLLGIGMFGCPWPWNNEHCISQRICRRLTIVFVFLYFLMTVTIFFLRDAPPVKDILYRFHWLK</sequence>
<keyword evidence="7 11" id="KW-0378">Hydrolase</keyword>
<dbReference type="GO" id="GO:0004252">
    <property type="term" value="F:serine-type endopeptidase activity"/>
    <property type="evidence" value="ECO:0007669"/>
    <property type="project" value="InterPro"/>
</dbReference>
<evidence type="ECO:0000259" key="12">
    <source>
        <dbReference type="Pfam" id="PF01694"/>
    </source>
</evidence>
<evidence type="ECO:0000256" key="9">
    <source>
        <dbReference type="ARBA" id="ARBA00022989"/>
    </source>
</evidence>
<accession>A0A816C4F7</accession>
<dbReference type="Proteomes" id="UP000663877">
    <property type="component" value="Unassembled WGS sequence"/>
</dbReference>
<evidence type="ECO:0000256" key="7">
    <source>
        <dbReference type="ARBA" id="ARBA00022801"/>
    </source>
</evidence>
<reference evidence="14" key="1">
    <citation type="submission" date="2021-02" db="EMBL/GenBank/DDBJ databases">
        <authorList>
            <person name="Nowell W R."/>
        </authorList>
    </citation>
    <scope>NUCLEOTIDE SEQUENCE</scope>
</reference>
<evidence type="ECO:0000256" key="1">
    <source>
        <dbReference type="ARBA" id="ARBA00000156"/>
    </source>
</evidence>
<feature type="transmembrane region" description="Helical" evidence="11">
    <location>
        <begin position="171"/>
        <end position="190"/>
    </location>
</feature>
<evidence type="ECO:0000256" key="10">
    <source>
        <dbReference type="ARBA" id="ARBA00023136"/>
    </source>
</evidence>
<dbReference type="PANTHER" id="PTHR22936:SF69">
    <property type="entry name" value="RHOMBOID-LIKE PROTEIN"/>
    <property type="match status" value="1"/>
</dbReference>
<keyword evidence="15" id="KW-1185">Reference proteome</keyword>
<comment type="similarity">
    <text evidence="3 11">Belongs to the peptidase S54 family.</text>
</comment>
<dbReference type="SUPFAM" id="SSF144091">
    <property type="entry name" value="Rhomboid-like"/>
    <property type="match status" value="1"/>
</dbReference>
<evidence type="ECO:0000313" key="13">
    <source>
        <dbReference type="EMBL" id="CAF1410041.1"/>
    </source>
</evidence>
<keyword evidence="8 11" id="KW-0720">Serine protease</keyword>
<evidence type="ECO:0000313" key="14">
    <source>
        <dbReference type="EMBL" id="CAF1617223.1"/>
    </source>
</evidence>
<feature type="transmembrane region" description="Helical" evidence="11">
    <location>
        <begin position="196"/>
        <end position="219"/>
    </location>
</feature>
<dbReference type="GO" id="GO:0016020">
    <property type="term" value="C:membrane"/>
    <property type="evidence" value="ECO:0007669"/>
    <property type="project" value="UniProtKB-SubCell"/>
</dbReference>
<dbReference type="PANTHER" id="PTHR22936">
    <property type="entry name" value="RHOMBOID-RELATED"/>
    <property type="match status" value="1"/>
</dbReference>
<feature type="transmembrane region" description="Helical" evidence="11">
    <location>
        <begin position="299"/>
        <end position="317"/>
    </location>
</feature>
<dbReference type="GO" id="GO:0006508">
    <property type="term" value="P:proteolysis"/>
    <property type="evidence" value="ECO:0007669"/>
    <property type="project" value="UniProtKB-KW"/>
</dbReference>
<gene>
    <name evidence="13" type="ORF">BJG266_LOCUS38152</name>
    <name evidence="14" type="ORF">QVE165_LOCUS55019</name>
</gene>
<comment type="caution">
    <text evidence="14">The sequence shown here is derived from an EMBL/GenBank/DDBJ whole genome shotgun (WGS) entry which is preliminary data.</text>
</comment>
<evidence type="ECO:0000256" key="2">
    <source>
        <dbReference type="ARBA" id="ARBA00004141"/>
    </source>
</evidence>
<feature type="transmembrane region" description="Helical" evidence="11">
    <location>
        <begin position="49"/>
        <end position="70"/>
    </location>
</feature>
<organism evidence="14 15">
    <name type="scientific">Adineta steineri</name>
    <dbReference type="NCBI Taxonomy" id="433720"/>
    <lineage>
        <taxon>Eukaryota</taxon>
        <taxon>Metazoa</taxon>
        <taxon>Spiralia</taxon>
        <taxon>Gnathifera</taxon>
        <taxon>Rotifera</taxon>
        <taxon>Eurotatoria</taxon>
        <taxon>Bdelloidea</taxon>
        <taxon>Adinetida</taxon>
        <taxon>Adinetidae</taxon>
        <taxon>Adineta</taxon>
    </lineage>
</organism>
<feature type="transmembrane region" description="Helical" evidence="11">
    <location>
        <begin position="259"/>
        <end position="279"/>
    </location>
</feature>
<keyword evidence="10 11" id="KW-0472">Membrane</keyword>
<feature type="transmembrane region" description="Helical" evidence="11">
    <location>
        <begin position="231"/>
        <end position="253"/>
    </location>
</feature>
<dbReference type="EMBL" id="CAJNOM010001720">
    <property type="protein sequence ID" value="CAF1617223.1"/>
    <property type="molecule type" value="Genomic_DNA"/>
</dbReference>
<evidence type="ECO:0000256" key="4">
    <source>
        <dbReference type="ARBA" id="ARBA00013039"/>
    </source>
</evidence>
<comment type="function">
    <text evidence="11">Serine protease involved in intramembrane proteolysis.</text>
</comment>
<dbReference type="InterPro" id="IPR035952">
    <property type="entry name" value="Rhomboid-like_sf"/>
</dbReference>
<comment type="subcellular location">
    <subcellularLocation>
        <location evidence="2 11">Membrane</location>
        <topology evidence="2 11">Multi-pass membrane protein</topology>
    </subcellularLocation>
</comment>
<keyword evidence="5 11" id="KW-0645">Protease</keyword>